<evidence type="ECO:0000256" key="1">
    <source>
        <dbReference type="ARBA" id="ARBA00022722"/>
    </source>
</evidence>
<evidence type="ECO:0000259" key="6">
    <source>
        <dbReference type="PROSITE" id="PS50830"/>
    </source>
</evidence>
<dbReference type="EMBL" id="CP114052">
    <property type="protein sequence ID" value="WAW14547.1"/>
    <property type="molecule type" value="Genomic_DNA"/>
</dbReference>
<accession>A0ABY7JMI8</accession>
<evidence type="ECO:0000256" key="2">
    <source>
        <dbReference type="ARBA" id="ARBA00022759"/>
    </source>
</evidence>
<keyword evidence="2" id="KW-0255">Endonuclease</keyword>
<gene>
    <name evidence="7" type="ORF">O0R46_08070</name>
</gene>
<dbReference type="SMART" id="SM00318">
    <property type="entry name" value="SNc"/>
    <property type="match status" value="1"/>
</dbReference>
<dbReference type="RefSeq" id="WP_269311244.1">
    <property type="nucleotide sequence ID" value="NZ_CP114052.1"/>
</dbReference>
<evidence type="ECO:0000256" key="5">
    <source>
        <dbReference type="SAM" id="SignalP"/>
    </source>
</evidence>
<keyword evidence="8" id="KW-1185">Reference proteome</keyword>
<name>A0ABY7JMI8_9FIRM</name>
<dbReference type="PANTHER" id="PTHR12302">
    <property type="entry name" value="EBNA2 BINDING PROTEIN P100"/>
    <property type="match status" value="1"/>
</dbReference>
<dbReference type="PROSITE" id="PS51257">
    <property type="entry name" value="PROKAR_LIPOPROTEIN"/>
    <property type="match status" value="1"/>
</dbReference>
<proteinExistence type="predicted"/>
<evidence type="ECO:0000256" key="3">
    <source>
        <dbReference type="ARBA" id="ARBA00022801"/>
    </source>
</evidence>
<sequence>MKKINKIFKLILSSIIVFCLVSTLSACTKNAKDDSDATFTKARVTRVTDGDTISVNINGGDYKIRMVGVDTPETVHPNKPVEYYGKEASNFTKKQLAGKTIYLQKDVSDTDKYGRLLRYIWLEKPQNDNPSNDEIKNKMYNAILVKEGYAYVYTYQPDIRYNDLFRQLQADAREGKIGLWSDPSQTKEENSRLTTKKNLKKNVENNKNSKENINDSTNNNNKKIKGNKNSKVYHIPGSRSYNTIKESNTIYFDSEKDAKDAGYRKAQN</sequence>
<dbReference type="Gene3D" id="3.40.10.10">
    <property type="entry name" value="DNA Methylphosphotriester Repair Domain"/>
    <property type="match status" value="1"/>
</dbReference>
<organism evidence="7 8">
    <name type="scientific">Peptostreptococcus equinus</name>
    <dbReference type="NCBI Taxonomy" id="3003601"/>
    <lineage>
        <taxon>Bacteria</taxon>
        <taxon>Bacillati</taxon>
        <taxon>Bacillota</taxon>
        <taxon>Clostridia</taxon>
        <taxon>Peptostreptococcales</taxon>
        <taxon>Peptostreptococcaceae</taxon>
        <taxon>Peptostreptococcus</taxon>
    </lineage>
</organism>
<dbReference type="InterPro" id="IPR002071">
    <property type="entry name" value="Thermonucl_AS"/>
</dbReference>
<keyword evidence="5" id="KW-0732">Signal</keyword>
<dbReference type="InterPro" id="IPR016071">
    <property type="entry name" value="Staphylococal_nuclease_OB-fold"/>
</dbReference>
<feature type="signal peptide" evidence="5">
    <location>
        <begin position="1"/>
        <end position="31"/>
    </location>
</feature>
<dbReference type="Pfam" id="PF00565">
    <property type="entry name" value="SNase"/>
    <property type="match status" value="1"/>
</dbReference>
<dbReference type="SUPFAM" id="SSF50199">
    <property type="entry name" value="Staphylococcal nuclease"/>
    <property type="match status" value="1"/>
</dbReference>
<dbReference type="SUPFAM" id="SSF57884">
    <property type="entry name" value="Ada DNA repair protein, N-terminal domain (N-Ada 10)"/>
    <property type="match status" value="1"/>
</dbReference>
<dbReference type="PROSITE" id="PS50830">
    <property type="entry name" value="TNASE_3"/>
    <property type="match status" value="1"/>
</dbReference>
<protein>
    <submittedName>
        <fullName evidence="7">Thermonuclease family protein</fullName>
    </submittedName>
</protein>
<dbReference type="PANTHER" id="PTHR12302:SF3">
    <property type="entry name" value="SERINE_THREONINE-PROTEIN KINASE 31"/>
    <property type="match status" value="1"/>
</dbReference>
<feature type="domain" description="TNase-like" evidence="6">
    <location>
        <begin position="38"/>
        <end position="182"/>
    </location>
</feature>
<evidence type="ECO:0000256" key="4">
    <source>
        <dbReference type="SAM" id="MobiDB-lite"/>
    </source>
</evidence>
<feature type="chain" id="PRO_5047234251" evidence="5">
    <location>
        <begin position="32"/>
        <end position="268"/>
    </location>
</feature>
<keyword evidence="1" id="KW-0540">Nuclease</keyword>
<evidence type="ECO:0000313" key="8">
    <source>
        <dbReference type="Proteomes" id="UP001164187"/>
    </source>
</evidence>
<dbReference type="Proteomes" id="UP001164187">
    <property type="component" value="Chromosome"/>
</dbReference>
<dbReference type="Gene3D" id="2.40.50.90">
    <property type="match status" value="1"/>
</dbReference>
<keyword evidence="3" id="KW-0378">Hydrolase</keyword>
<evidence type="ECO:0000313" key="7">
    <source>
        <dbReference type="EMBL" id="WAW14547.1"/>
    </source>
</evidence>
<dbReference type="InterPro" id="IPR035451">
    <property type="entry name" value="Ada-like_dom_sf"/>
</dbReference>
<feature type="compositionally biased region" description="Basic and acidic residues" evidence="4">
    <location>
        <begin position="204"/>
        <end position="213"/>
    </location>
</feature>
<feature type="region of interest" description="Disordered" evidence="4">
    <location>
        <begin position="204"/>
        <end position="236"/>
    </location>
</feature>
<reference evidence="7" key="1">
    <citation type="submission" date="2022-12" db="EMBL/GenBank/DDBJ databases">
        <title>Peptostreptococcus.</title>
        <authorList>
            <person name="Lee S.H."/>
        </authorList>
    </citation>
    <scope>NUCLEOTIDE SEQUENCE</scope>
    <source>
        <strain evidence="7">CBA3647</strain>
    </source>
</reference>
<dbReference type="PROSITE" id="PS01123">
    <property type="entry name" value="TNASE_1"/>
    <property type="match status" value="1"/>
</dbReference>
<dbReference type="InterPro" id="IPR035437">
    <property type="entry name" value="SNase_OB-fold_sf"/>
</dbReference>